<dbReference type="AlphaFoldDB" id="A0A086T3U1"/>
<keyword evidence="5 9" id="KW-0560">Oxidoreductase</keyword>
<evidence type="ECO:0000256" key="3">
    <source>
        <dbReference type="ARBA" id="ARBA00022617"/>
    </source>
</evidence>
<proteinExistence type="inferred from homology"/>
<dbReference type="STRING" id="857340.A0A086T3U1"/>
<evidence type="ECO:0000256" key="6">
    <source>
        <dbReference type="ARBA" id="ARBA00023004"/>
    </source>
</evidence>
<dbReference type="GO" id="GO:0020037">
    <property type="term" value="F:heme binding"/>
    <property type="evidence" value="ECO:0007669"/>
    <property type="project" value="InterPro"/>
</dbReference>
<keyword evidence="7 9" id="KW-0503">Monooxygenase</keyword>
<comment type="similarity">
    <text evidence="2 9">Belongs to the cytochrome P450 family.</text>
</comment>
<dbReference type="Pfam" id="PF00067">
    <property type="entry name" value="p450"/>
    <property type="match status" value="1"/>
</dbReference>
<feature type="transmembrane region" description="Helical" evidence="10">
    <location>
        <begin position="7"/>
        <end position="27"/>
    </location>
</feature>
<dbReference type="SUPFAM" id="SSF48264">
    <property type="entry name" value="Cytochrome P450"/>
    <property type="match status" value="1"/>
</dbReference>
<evidence type="ECO:0000313" key="12">
    <source>
        <dbReference type="Proteomes" id="UP000029964"/>
    </source>
</evidence>
<dbReference type="PROSITE" id="PS00086">
    <property type="entry name" value="CYTOCHROME_P450"/>
    <property type="match status" value="1"/>
</dbReference>
<evidence type="ECO:0000256" key="2">
    <source>
        <dbReference type="ARBA" id="ARBA00010617"/>
    </source>
</evidence>
<feature type="binding site" description="axial binding residue" evidence="8">
    <location>
        <position position="445"/>
    </location>
    <ligand>
        <name>heme</name>
        <dbReference type="ChEBI" id="CHEBI:30413"/>
    </ligand>
    <ligandPart>
        <name>Fe</name>
        <dbReference type="ChEBI" id="CHEBI:18248"/>
    </ligandPart>
</feature>
<evidence type="ECO:0000313" key="11">
    <source>
        <dbReference type="EMBL" id="KFH44023.1"/>
    </source>
</evidence>
<dbReference type="OrthoDB" id="1470350at2759"/>
<keyword evidence="10" id="KW-1133">Transmembrane helix</keyword>
<dbReference type="EMBL" id="JPKY01000056">
    <property type="protein sequence ID" value="KFH44023.1"/>
    <property type="molecule type" value="Genomic_DNA"/>
</dbReference>
<evidence type="ECO:0000256" key="8">
    <source>
        <dbReference type="PIRSR" id="PIRSR602401-1"/>
    </source>
</evidence>
<dbReference type="CDD" id="cd11058">
    <property type="entry name" value="CYP60B-like"/>
    <property type="match status" value="1"/>
</dbReference>
<organism evidence="11 12">
    <name type="scientific">Hapsidospora chrysogenum (strain ATCC 11550 / CBS 779.69 / DSM 880 / IAM 14645 / JCM 23072 / IMI 49137)</name>
    <name type="common">Acremonium chrysogenum</name>
    <dbReference type="NCBI Taxonomy" id="857340"/>
    <lineage>
        <taxon>Eukaryota</taxon>
        <taxon>Fungi</taxon>
        <taxon>Dikarya</taxon>
        <taxon>Ascomycota</taxon>
        <taxon>Pezizomycotina</taxon>
        <taxon>Sordariomycetes</taxon>
        <taxon>Hypocreomycetidae</taxon>
        <taxon>Hypocreales</taxon>
        <taxon>Bionectriaceae</taxon>
        <taxon>Hapsidospora</taxon>
    </lineage>
</organism>
<protein>
    <submittedName>
        <fullName evidence="11">Isotrichodermin C-15 hydroxylase-like protein</fullName>
    </submittedName>
</protein>
<keyword evidence="4 8" id="KW-0479">Metal-binding</keyword>
<dbReference type="GO" id="GO:0016705">
    <property type="term" value="F:oxidoreductase activity, acting on paired donors, with incorporation or reduction of molecular oxygen"/>
    <property type="evidence" value="ECO:0007669"/>
    <property type="project" value="InterPro"/>
</dbReference>
<dbReference type="PRINTS" id="PR00463">
    <property type="entry name" value="EP450I"/>
</dbReference>
<comment type="cofactor">
    <cofactor evidence="1 8">
        <name>heme</name>
        <dbReference type="ChEBI" id="CHEBI:30413"/>
    </cofactor>
</comment>
<dbReference type="InterPro" id="IPR002401">
    <property type="entry name" value="Cyt_P450_E_grp-I"/>
</dbReference>
<keyword evidence="6 8" id="KW-0408">Iron</keyword>
<sequence length="504" mass="56964">MALLQSTIIALAGGVLYVIGSAIYNIFFHSLRSFPGPLLWRASVLPSISWLVRGDLPRQVAKLHERYGPVVRIKPHELSFCEADAWEDIYGHLPAGKQGFDKYSGFYRIHYPDRRLDIVGATQADHPVIRKRYAHGFSERSMLAQEDSMRSYVDLLIQRLHETGKDGENACNMREWLNWTTFDIIGDLGLASPFGCLEKSDYHPWISMILDNVKGISFLAAMTELGLKPLARWIMSSGWIEASVKHRAFVVGILRKRMENYPNRRDIIEPLIKMMEKSDEIRQDMDFDFNAVACNADSLLVAGSETTATTLIAATYLLATNPEQQARLAHEVRSTFKTEDEITLTGVNGLPYMLACLQEAMRCYPPPIMGMPRQVGRGGGIIAGTHVPEDTVVAVWQWAINNSPRIWVEPDTFQPERFLGADKPAKFKADQTNALRPFGSGPRDCIGKTLAYAEMRLILARLIWNFDFKIHEDSKGFIERSKGYILWEKPALNVYLKPVQAGDR</sequence>
<dbReference type="InterPro" id="IPR017972">
    <property type="entry name" value="Cyt_P450_CS"/>
</dbReference>
<evidence type="ECO:0000256" key="9">
    <source>
        <dbReference type="RuleBase" id="RU000461"/>
    </source>
</evidence>
<evidence type="ECO:0000256" key="5">
    <source>
        <dbReference type="ARBA" id="ARBA00023002"/>
    </source>
</evidence>
<dbReference type="PANTHER" id="PTHR24305:SF230">
    <property type="entry name" value="P450, PUTATIVE (EUROFUNG)-RELATED"/>
    <property type="match status" value="1"/>
</dbReference>
<dbReference type="InterPro" id="IPR001128">
    <property type="entry name" value="Cyt_P450"/>
</dbReference>
<dbReference type="Proteomes" id="UP000029964">
    <property type="component" value="Unassembled WGS sequence"/>
</dbReference>
<name>A0A086T3U1_HAPC1</name>
<gene>
    <name evidence="11" type="ORF">ACRE_051830</name>
</gene>
<accession>A0A086T3U1</accession>
<dbReference type="GO" id="GO:0005506">
    <property type="term" value="F:iron ion binding"/>
    <property type="evidence" value="ECO:0007669"/>
    <property type="project" value="InterPro"/>
</dbReference>
<evidence type="ECO:0000256" key="4">
    <source>
        <dbReference type="ARBA" id="ARBA00022723"/>
    </source>
</evidence>
<evidence type="ECO:0000256" key="7">
    <source>
        <dbReference type="ARBA" id="ARBA00023033"/>
    </source>
</evidence>
<dbReference type="HOGENOM" id="CLU_001570_14_11_1"/>
<keyword evidence="3 8" id="KW-0349">Heme</keyword>
<comment type="caution">
    <text evidence="11">The sequence shown here is derived from an EMBL/GenBank/DDBJ whole genome shotgun (WGS) entry which is preliminary data.</text>
</comment>
<reference evidence="12" key="1">
    <citation type="journal article" date="2014" name="Genome Announc.">
        <title>Genome sequence and annotation of Acremonium chrysogenum, producer of the beta-lactam antibiotic cephalosporin C.</title>
        <authorList>
            <person name="Terfehr D."/>
            <person name="Dahlmann T.A."/>
            <person name="Specht T."/>
            <person name="Zadra I."/>
            <person name="Kuernsteiner H."/>
            <person name="Kueck U."/>
        </authorList>
    </citation>
    <scope>NUCLEOTIDE SEQUENCE [LARGE SCALE GENOMIC DNA]</scope>
    <source>
        <strain evidence="12">ATCC 11550 / CBS 779.69 / DSM 880 / IAM 14645 / JCM 23072 / IMI 49137</strain>
    </source>
</reference>
<dbReference type="PRINTS" id="PR00385">
    <property type="entry name" value="P450"/>
</dbReference>
<dbReference type="GO" id="GO:0004497">
    <property type="term" value="F:monooxygenase activity"/>
    <property type="evidence" value="ECO:0007669"/>
    <property type="project" value="UniProtKB-KW"/>
</dbReference>
<evidence type="ECO:0000256" key="1">
    <source>
        <dbReference type="ARBA" id="ARBA00001971"/>
    </source>
</evidence>
<keyword evidence="12" id="KW-1185">Reference proteome</keyword>
<keyword evidence="10" id="KW-0812">Transmembrane</keyword>
<dbReference type="InterPro" id="IPR036396">
    <property type="entry name" value="Cyt_P450_sf"/>
</dbReference>
<dbReference type="Gene3D" id="1.10.630.10">
    <property type="entry name" value="Cytochrome P450"/>
    <property type="match status" value="1"/>
</dbReference>
<dbReference type="PANTHER" id="PTHR24305">
    <property type="entry name" value="CYTOCHROME P450"/>
    <property type="match status" value="1"/>
</dbReference>
<evidence type="ECO:0000256" key="10">
    <source>
        <dbReference type="SAM" id="Phobius"/>
    </source>
</evidence>
<dbReference type="InterPro" id="IPR050121">
    <property type="entry name" value="Cytochrome_P450_monoxygenase"/>
</dbReference>
<keyword evidence="10" id="KW-0472">Membrane</keyword>